<feature type="compositionally biased region" description="Low complexity" evidence="1">
    <location>
        <begin position="77"/>
        <end position="99"/>
    </location>
</feature>
<accession>A0A5C3Q2U6</accession>
<keyword evidence="3" id="KW-1185">Reference proteome</keyword>
<evidence type="ECO:0000313" key="3">
    <source>
        <dbReference type="Proteomes" id="UP000305067"/>
    </source>
</evidence>
<organism evidence="2 3">
    <name type="scientific">Pterulicium gracile</name>
    <dbReference type="NCBI Taxonomy" id="1884261"/>
    <lineage>
        <taxon>Eukaryota</taxon>
        <taxon>Fungi</taxon>
        <taxon>Dikarya</taxon>
        <taxon>Basidiomycota</taxon>
        <taxon>Agaricomycotina</taxon>
        <taxon>Agaricomycetes</taxon>
        <taxon>Agaricomycetidae</taxon>
        <taxon>Agaricales</taxon>
        <taxon>Pleurotineae</taxon>
        <taxon>Pterulaceae</taxon>
        <taxon>Pterulicium</taxon>
    </lineage>
</organism>
<protein>
    <submittedName>
        <fullName evidence="2">Uncharacterized protein</fullName>
    </submittedName>
</protein>
<dbReference type="AlphaFoldDB" id="A0A5C3Q2U6"/>
<proteinExistence type="predicted"/>
<reference evidence="2 3" key="1">
    <citation type="journal article" date="2019" name="Nat. Ecol. Evol.">
        <title>Megaphylogeny resolves global patterns of mushroom evolution.</title>
        <authorList>
            <person name="Varga T."/>
            <person name="Krizsan K."/>
            <person name="Foldi C."/>
            <person name="Dima B."/>
            <person name="Sanchez-Garcia M."/>
            <person name="Sanchez-Ramirez S."/>
            <person name="Szollosi G.J."/>
            <person name="Szarkandi J.G."/>
            <person name="Papp V."/>
            <person name="Albert L."/>
            <person name="Andreopoulos W."/>
            <person name="Angelini C."/>
            <person name="Antonin V."/>
            <person name="Barry K.W."/>
            <person name="Bougher N.L."/>
            <person name="Buchanan P."/>
            <person name="Buyck B."/>
            <person name="Bense V."/>
            <person name="Catcheside P."/>
            <person name="Chovatia M."/>
            <person name="Cooper J."/>
            <person name="Damon W."/>
            <person name="Desjardin D."/>
            <person name="Finy P."/>
            <person name="Geml J."/>
            <person name="Haridas S."/>
            <person name="Hughes K."/>
            <person name="Justo A."/>
            <person name="Karasinski D."/>
            <person name="Kautmanova I."/>
            <person name="Kiss B."/>
            <person name="Kocsube S."/>
            <person name="Kotiranta H."/>
            <person name="LaButti K.M."/>
            <person name="Lechner B.E."/>
            <person name="Liimatainen K."/>
            <person name="Lipzen A."/>
            <person name="Lukacs Z."/>
            <person name="Mihaltcheva S."/>
            <person name="Morgado L.N."/>
            <person name="Niskanen T."/>
            <person name="Noordeloos M.E."/>
            <person name="Ohm R.A."/>
            <person name="Ortiz-Santana B."/>
            <person name="Ovrebo C."/>
            <person name="Racz N."/>
            <person name="Riley R."/>
            <person name="Savchenko A."/>
            <person name="Shiryaev A."/>
            <person name="Soop K."/>
            <person name="Spirin V."/>
            <person name="Szebenyi C."/>
            <person name="Tomsovsky M."/>
            <person name="Tulloss R.E."/>
            <person name="Uehling J."/>
            <person name="Grigoriev I.V."/>
            <person name="Vagvolgyi C."/>
            <person name="Papp T."/>
            <person name="Martin F.M."/>
            <person name="Miettinen O."/>
            <person name="Hibbett D.S."/>
            <person name="Nagy L.G."/>
        </authorList>
    </citation>
    <scope>NUCLEOTIDE SEQUENCE [LARGE SCALE GENOMIC DNA]</scope>
    <source>
        <strain evidence="2 3">CBS 309.79</strain>
    </source>
</reference>
<evidence type="ECO:0000256" key="1">
    <source>
        <dbReference type="SAM" id="MobiDB-lite"/>
    </source>
</evidence>
<evidence type="ECO:0000313" key="2">
    <source>
        <dbReference type="EMBL" id="TFK95836.1"/>
    </source>
</evidence>
<sequence>MPSASMSGCSGCLQCSWTDPIHGVRVRAISLASSPSVNPLLDVSSLAMVSGKTVDDIPPHLVEQRTIPLPPRNLLISPSSSSQHTKSPSSYGFRSDSQGSSLSSCSRASTLSSLAMSLLDLPLPPFAQASSSLLIFTSEPEEMGDVSMLT</sequence>
<dbReference type="Proteomes" id="UP000305067">
    <property type="component" value="Unassembled WGS sequence"/>
</dbReference>
<name>A0A5C3Q2U6_9AGAR</name>
<dbReference type="EMBL" id="ML178873">
    <property type="protein sequence ID" value="TFK95836.1"/>
    <property type="molecule type" value="Genomic_DNA"/>
</dbReference>
<gene>
    <name evidence="2" type="ORF">BDV98DRAFT_577106</name>
</gene>
<feature type="region of interest" description="Disordered" evidence="1">
    <location>
        <begin position="71"/>
        <end position="99"/>
    </location>
</feature>